<keyword evidence="3" id="KW-1185">Reference proteome</keyword>
<feature type="compositionally biased region" description="Basic and acidic residues" evidence="1">
    <location>
        <begin position="31"/>
        <end position="42"/>
    </location>
</feature>
<protein>
    <submittedName>
        <fullName evidence="2">Uncharacterized protein</fullName>
    </submittedName>
</protein>
<dbReference type="Proteomes" id="UP001177140">
    <property type="component" value="Unassembled WGS sequence"/>
</dbReference>
<feature type="compositionally biased region" description="Polar residues" evidence="1">
    <location>
        <begin position="119"/>
        <end position="128"/>
    </location>
</feature>
<feature type="region of interest" description="Disordered" evidence="1">
    <location>
        <begin position="31"/>
        <end position="156"/>
    </location>
</feature>
<evidence type="ECO:0000313" key="2">
    <source>
        <dbReference type="EMBL" id="MCL7021483.1"/>
    </source>
</evidence>
<gene>
    <name evidence="2" type="ORF">MKW94_025564</name>
</gene>
<feature type="compositionally biased region" description="Basic and acidic residues" evidence="1">
    <location>
        <begin position="69"/>
        <end position="101"/>
    </location>
</feature>
<dbReference type="AlphaFoldDB" id="A0AA41V1F3"/>
<dbReference type="EMBL" id="JAJJMA010001277">
    <property type="protein sequence ID" value="MCL7021483.1"/>
    <property type="molecule type" value="Genomic_DNA"/>
</dbReference>
<feature type="compositionally biased region" description="Basic residues" evidence="1">
    <location>
        <begin position="43"/>
        <end position="62"/>
    </location>
</feature>
<comment type="caution">
    <text evidence="2">The sequence shown here is derived from an EMBL/GenBank/DDBJ whole genome shotgun (WGS) entry which is preliminary data.</text>
</comment>
<name>A0AA41V1F3_PAPNU</name>
<evidence type="ECO:0000313" key="3">
    <source>
        <dbReference type="Proteomes" id="UP001177140"/>
    </source>
</evidence>
<dbReference type="PANTHER" id="PTHR34660">
    <property type="entry name" value="MYB-LIKE PROTEIN X"/>
    <property type="match status" value="1"/>
</dbReference>
<feature type="compositionally biased region" description="Basic and acidic residues" evidence="1">
    <location>
        <begin position="108"/>
        <end position="118"/>
    </location>
</feature>
<evidence type="ECO:0000256" key="1">
    <source>
        <dbReference type="SAM" id="MobiDB-lite"/>
    </source>
</evidence>
<organism evidence="2 3">
    <name type="scientific">Papaver nudicaule</name>
    <name type="common">Iceland poppy</name>
    <dbReference type="NCBI Taxonomy" id="74823"/>
    <lineage>
        <taxon>Eukaryota</taxon>
        <taxon>Viridiplantae</taxon>
        <taxon>Streptophyta</taxon>
        <taxon>Embryophyta</taxon>
        <taxon>Tracheophyta</taxon>
        <taxon>Spermatophyta</taxon>
        <taxon>Magnoliopsida</taxon>
        <taxon>Ranunculales</taxon>
        <taxon>Papaveraceae</taxon>
        <taxon>Papaveroideae</taxon>
        <taxon>Papaver</taxon>
    </lineage>
</organism>
<reference evidence="2" key="1">
    <citation type="submission" date="2022-03" db="EMBL/GenBank/DDBJ databases">
        <title>A functionally conserved STORR gene fusion in Papaver species that diverged 16.8 million years ago.</title>
        <authorList>
            <person name="Catania T."/>
        </authorList>
    </citation>
    <scope>NUCLEOTIDE SEQUENCE</scope>
    <source>
        <strain evidence="2">S-191538</strain>
    </source>
</reference>
<proteinExistence type="predicted"/>
<sequence>MSRCYPYPPPYLLDSELRKNDERSLFLTVKDESIKKREETKKERKKEKKREKKEKNEKKKKVQNLVKNGESENKKQTHKERCKDDGSKMDHNGGNHLKRIEDEDEEVEKSGLTEEHDQPTSLQNLGNISDSSQDSRKRKRAHVPVPTSSSNGCHNLGNVLRFRLSLSKNKDNKDHKDQVVVLPSSNKVVERSSGCTSERPERVVQNGIDDVNLGRSDSSQLCSTSGTTITTEIGLKQQKGTETAAMARANCFDESRLLETVEGTQFRNLIENWTPPSQSLTECCNDLDDEDWLFGSNRTAHDRHKLASSKRVKATSSVKEDKAMLSSGLWPSACYLADADIYALPYTIPY</sequence>
<accession>A0AA41V1F3</accession>
<dbReference type="PANTHER" id="PTHR34660:SF7">
    <property type="entry name" value="DNA LIGASE-LIKE PROTEIN"/>
    <property type="match status" value="1"/>
</dbReference>